<accession>B5Y8W0</accession>
<feature type="transmembrane region" description="Helical" evidence="2">
    <location>
        <begin position="18"/>
        <end position="36"/>
    </location>
</feature>
<feature type="coiled-coil region" evidence="1">
    <location>
        <begin position="44"/>
        <end position="71"/>
    </location>
</feature>
<keyword evidence="2" id="KW-0472">Membrane</keyword>
<evidence type="ECO:0000313" key="4">
    <source>
        <dbReference type="Proteomes" id="UP000001732"/>
    </source>
</evidence>
<organism evidence="3 4">
    <name type="scientific">Coprothermobacter proteolyticus (strain ATCC 35245 / DSM 5265 / OCM 4 / BT)</name>
    <dbReference type="NCBI Taxonomy" id="309798"/>
    <lineage>
        <taxon>Bacteria</taxon>
        <taxon>Pseudomonadati</taxon>
        <taxon>Coprothermobacterota</taxon>
        <taxon>Coprothermobacteria</taxon>
        <taxon>Coprothermobacterales</taxon>
        <taxon>Coprothermobacteraceae</taxon>
        <taxon>Coprothermobacter</taxon>
    </lineage>
</organism>
<keyword evidence="1" id="KW-0175">Coiled coil</keyword>
<keyword evidence="2" id="KW-0812">Transmembrane</keyword>
<dbReference type="AlphaFoldDB" id="B5Y8W0"/>
<reference evidence="4" key="1">
    <citation type="submission" date="2008-08" db="EMBL/GenBank/DDBJ databases">
        <title>The complete genome sequence of Coprothermobacter proteolyticus strain ATCC 5245 / DSM 5265 / BT.</title>
        <authorList>
            <person name="Dodson R.J."/>
            <person name="Durkin A.S."/>
            <person name="Wu M."/>
            <person name="Eisen J."/>
            <person name="Sutton G."/>
        </authorList>
    </citation>
    <scope>NUCLEOTIDE SEQUENCE [LARGE SCALE GENOMIC DNA]</scope>
    <source>
        <strain evidence="4">ATCC 35245 / DSM 5265 / OCM 4 / BT</strain>
    </source>
</reference>
<dbReference type="OrthoDB" id="9963488at2"/>
<dbReference type="HOGENOM" id="CLU_2354950_0_0_9"/>
<evidence type="ECO:0000313" key="3">
    <source>
        <dbReference type="EMBL" id="ACI16812.1"/>
    </source>
</evidence>
<gene>
    <name evidence="3" type="ordered locus">COPRO5265_0869</name>
</gene>
<sequence>MDTTFCEKDKKLRHIIKVLSVTAVTLCVLMVLLVFVDVSVQSQLKQLETTLNVLQDQKEALQNEVRFVESEYYNEKIIVDILKRNVDGATVIRFNR</sequence>
<dbReference type="KEGG" id="cpo:COPRO5265_0869"/>
<proteinExistence type="predicted"/>
<evidence type="ECO:0000256" key="2">
    <source>
        <dbReference type="SAM" id="Phobius"/>
    </source>
</evidence>
<keyword evidence="4" id="KW-1185">Reference proteome</keyword>
<dbReference type="Proteomes" id="UP000001732">
    <property type="component" value="Chromosome"/>
</dbReference>
<dbReference type="RefSeq" id="WP_012543464.1">
    <property type="nucleotide sequence ID" value="NC_011295.1"/>
</dbReference>
<dbReference type="EMBL" id="CP001145">
    <property type="protein sequence ID" value="ACI16812.1"/>
    <property type="molecule type" value="Genomic_DNA"/>
</dbReference>
<evidence type="ECO:0000256" key="1">
    <source>
        <dbReference type="SAM" id="Coils"/>
    </source>
</evidence>
<dbReference type="STRING" id="309798.COPRO5265_0869"/>
<keyword evidence="2" id="KW-1133">Transmembrane helix</keyword>
<reference evidence="3 4" key="2">
    <citation type="journal article" date="2014" name="Genome Announc.">
        <title>Complete Genome Sequence of Coprothermobacter proteolyticus DSM 5265.</title>
        <authorList>
            <person name="Alexiev A."/>
            <person name="Coil D.A."/>
            <person name="Badger J.H."/>
            <person name="Enticknap J."/>
            <person name="Ward N."/>
            <person name="Robb F.T."/>
            <person name="Eisen J.A."/>
        </authorList>
    </citation>
    <scope>NUCLEOTIDE SEQUENCE [LARGE SCALE GENOMIC DNA]</scope>
    <source>
        <strain evidence="4">ATCC 35245 / DSM 5265 / OCM 4 / BT</strain>
    </source>
</reference>
<name>B5Y8W0_COPPD</name>
<protein>
    <submittedName>
        <fullName evidence="3">Uncharacterized protein</fullName>
    </submittedName>
</protein>